<dbReference type="InterPro" id="IPR040256">
    <property type="entry name" value="At4g02000-like"/>
</dbReference>
<organism evidence="3 4">
    <name type="scientific">Anisodus tanguticus</name>
    <dbReference type="NCBI Taxonomy" id="243964"/>
    <lineage>
        <taxon>Eukaryota</taxon>
        <taxon>Viridiplantae</taxon>
        <taxon>Streptophyta</taxon>
        <taxon>Embryophyta</taxon>
        <taxon>Tracheophyta</taxon>
        <taxon>Spermatophyta</taxon>
        <taxon>Magnoliopsida</taxon>
        <taxon>eudicotyledons</taxon>
        <taxon>Gunneridae</taxon>
        <taxon>Pentapetalae</taxon>
        <taxon>asterids</taxon>
        <taxon>lamiids</taxon>
        <taxon>Solanales</taxon>
        <taxon>Solanaceae</taxon>
        <taxon>Solanoideae</taxon>
        <taxon>Hyoscyameae</taxon>
        <taxon>Anisodus</taxon>
    </lineage>
</organism>
<dbReference type="Pfam" id="PF14111">
    <property type="entry name" value="DUF4283"/>
    <property type="match status" value="1"/>
</dbReference>
<gene>
    <name evidence="3" type="ORF">RND71_010645</name>
</gene>
<dbReference type="PANTHER" id="PTHR31286:SF165">
    <property type="entry name" value="DUF4283 DOMAIN-CONTAINING PROTEIN"/>
    <property type="match status" value="1"/>
</dbReference>
<comment type="caution">
    <text evidence="3">The sequence shown here is derived from an EMBL/GenBank/DDBJ whole genome shotgun (WGS) entry which is preliminary data.</text>
</comment>
<name>A0AAE1VSU9_9SOLA</name>
<sequence>MRKGPPIIPWPLSTPSTSPRVSHSNSTSFHVNSSSPTPVQVKKNGGQLVKTVSPPVSVMVNQYADVPNSTVSWADQGETGEIVRESTGKTHNSSINSWNKIVSSPSSVEELDISGTVRDGMNEDEIAYWRTSVVCYLLGSNPPQSVMEGFFNRIWKRKGVDKISQINRGVFLVRFHQEEDRDEVVEEGVQIFDKKPIVVKQWKPDVDVSKETVDKVPVWIRLVGLEVKYWGKSALTKIASLVGQPLRVDKATSQERLTYARLLVEIPLNQEYLSAVRFENEYGTIMQQLVEYE</sequence>
<proteinExistence type="predicted"/>
<dbReference type="PANTHER" id="PTHR31286">
    <property type="entry name" value="GLYCINE-RICH CELL WALL STRUCTURAL PROTEIN 1.8-LIKE"/>
    <property type="match status" value="1"/>
</dbReference>
<dbReference type="InterPro" id="IPR025558">
    <property type="entry name" value="DUF4283"/>
</dbReference>
<evidence type="ECO:0000313" key="3">
    <source>
        <dbReference type="EMBL" id="KAK4371170.1"/>
    </source>
</evidence>
<keyword evidence="4" id="KW-1185">Reference proteome</keyword>
<feature type="region of interest" description="Disordered" evidence="1">
    <location>
        <begin position="1"/>
        <end position="42"/>
    </location>
</feature>
<accession>A0AAE1VSU9</accession>
<feature type="compositionally biased region" description="Low complexity" evidence="1">
    <location>
        <begin position="21"/>
        <end position="35"/>
    </location>
</feature>
<dbReference type="Proteomes" id="UP001291623">
    <property type="component" value="Unassembled WGS sequence"/>
</dbReference>
<evidence type="ECO:0000259" key="2">
    <source>
        <dbReference type="Pfam" id="PF14111"/>
    </source>
</evidence>
<feature type="domain" description="DUF4283" evidence="2">
    <location>
        <begin position="128"/>
        <end position="209"/>
    </location>
</feature>
<evidence type="ECO:0000313" key="4">
    <source>
        <dbReference type="Proteomes" id="UP001291623"/>
    </source>
</evidence>
<protein>
    <recommendedName>
        <fullName evidence="2">DUF4283 domain-containing protein</fullName>
    </recommendedName>
</protein>
<reference evidence="3" key="1">
    <citation type="submission" date="2023-12" db="EMBL/GenBank/DDBJ databases">
        <title>Genome assembly of Anisodus tanguticus.</title>
        <authorList>
            <person name="Wang Y.-J."/>
        </authorList>
    </citation>
    <scope>NUCLEOTIDE SEQUENCE</scope>
    <source>
        <strain evidence="3">KB-2021</strain>
        <tissue evidence="3">Leaf</tissue>
    </source>
</reference>
<dbReference type="AlphaFoldDB" id="A0AAE1VSU9"/>
<dbReference type="EMBL" id="JAVYJV010000005">
    <property type="protein sequence ID" value="KAK4371170.1"/>
    <property type="molecule type" value="Genomic_DNA"/>
</dbReference>
<evidence type="ECO:0000256" key="1">
    <source>
        <dbReference type="SAM" id="MobiDB-lite"/>
    </source>
</evidence>